<feature type="signal peptide" evidence="2">
    <location>
        <begin position="1"/>
        <end position="21"/>
    </location>
</feature>
<dbReference type="EMBL" id="PGGC01000098">
    <property type="protein sequence ID" value="PJG58627.1"/>
    <property type="molecule type" value="Genomic_DNA"/>
</dbReference>
<sequence length="229" mass="25125">MKIKLLSLVVLAAAFNQTANAEGYYVSGKFATGNQYASSMDTSLRIGINPSEARYVEVDSKDGTNRGAFAVGYKFDNLWQVEVEYNTKVDTDFVTSVAGGQFNGSSNNYQITSERVMVNAYRAIPVYSVFSVYGQAGLGLAKVDVGGWQGNETRRYDSNSQTNLAYSLGAGARADITTALFADIGYRYTGLGKVESGFNDFANRRGQRDEQMKADLTEQEVYFGLTYVF</sequence>
<gene>
    <name evidence="4" type="ORF">CUC53_11675</name>
</gene>
<accession>A0A2H9U3J5</accession>
<dbReference type="InterPro" id="IPR011250">
    <property type="entry name" value="OMP/PagP_B-barrel"/>
</dbReference>
<evidence type="ECO:0000313" key="4">
    <source>
        <dbReference type="EMBL" id="PJG58627.1"/>
    </source>
</evidence>
<comment type="caution">
    <text evidence="4">The sequence shown here is derived from an EMBL/GenBank/DDBJ whole genome shotgun (WGS) entry which is preliminary data.</text>
</comment>
<evidence type="ECO:0000256" key="1">
    <source>
        <dbReference type="ARBA" id="ARBA00022729"/>
    </source>
</evidence>
<evidence type="ECO:0000259" key="3">
    <source>
        <dbReference type="Pfam" id="PF13505"/>
    </source>
</evidence>
<keyword evidence="5" id="KW-1185">Reference proteome</keyword>
<name>A0A2H9U3J5_9GAMM</name>
<dbReference type="OrthoDB" id="6101900at2"/>
<organism evidence="4 5">
    <name type="scientific">Aeromonas cavernicola</name>
    <dbReference type="NCBI Taxonomy" id="1006623"/>
    <lineage>
        <taxon>Bacteria</taxon>
        <taxon>Pseudomonadati</taxon>
        <taxon>Pseudomonadota</taxon>
        <taxon>Gammaproteobacteria</taxon>
        <taxon>Aeromonadales</taxon>
        <taxon>Aeromonadaceae</taxon>
        <taxon>Aeromonas</taxon>
    </lineage>
</organism>
<feature type="domain" description="Outer membrane protein beta-barrel" evidence="3">
    <location>
        <begin position="7"/>
        <end position="229"/>
    </location>
</feature>
<evidence type="ECO:0000313" key="5">
    <source>
        <dbReference type="Proteomes" id="UP000235861"/>
    </source>
</evidence>
<reference evidence="4 5" key="1">
    <citation type="submission" date="2017-11" db="EMBL/GenBank/DDBJ databases">
        <title>Draft genome sequence of environmental isolate Aeromonas cavernicola sp. nov. MDC 2508.</title>
        <authorList>
            <person name="Colston S.M."/>
            <person name="Navarro A."/>
            <person name="Martinez-Murcia A.J."/>
            <person name="Graf J."/>
        </authorList>
    </citation>
    <scope>NUCLEOTIDE SEQUENCE [LARGE SCALE GENOMIC DNA]</scope>
    <source>
        <strain evidence="4 5">MDC 2508</strain>
    </source>
</reference>
<keyword evidence="1 2" id="KW-0732">Signal</keyword>
<protein>
    <submittedName>
        <fullName evidence="4">Porin family protein</fullName>
    </submittedName>
</protein>
<dbReference type="Proteomes" id="UP000235861">
    <property type="component" value="Unassembled WGS sequence"/>
</dbReference>
<dbReference type="RefSeq" id="WP_100294320.1">
    <property type="nucleotide sequence ID" value="NZ_PGGC01000098.1"/>
</dbReference>
<feature type="chain" id="PRO_5014184729" evidence="2">
    <location>
        <begin position="22"/>
        <end position="229"/>
    </location>
</feature>
<dbReference type="SUPFAM" id="SSF56925">
    <property type="entry name" value="OMPA-like"/>
    <property type="match status" value="1"/>
</dbReference>
<dbReference type="Gene3D" id="2.40.160.20">
    <property type="match status" value="1"/>
</dbReference>
<evidence type="ECO:0000256" key="2">
    <source>
        <dbReference type="SAM" id="SignalP"/>
    </source>
</evidence>
<proteinExistence type="predicted"/>
<dbReference type="InterPro" id="IPR027385">
    <property type="entry name" value="Beta-barrel_OMP"/>
</dbReference>
<dbReference type="AlphaFoldDB" id="A0A2H9U3J5"/>
<dbReference type="Pfam" id="PF13505">
    <property type="entry name" value="OMP_b-brl"/>
    <property type="match status" value="1"/>
</dbReference>